<comment type="caution">
    <text evidence="1">The sequence shown here is derived from an EMBL/GenBank/DDBJ whole genome shotgun (WGS) entry which is preliminary data.</text>
</comment>
<dbReference type="STRING" id="651561.BBI00_22695"/>
<dbReference type="PROSITE" id="PS51257">
    <property type="entry name" value="PROKAR_LIPOPROTEIN"/>
    <property type="match status" value="1"/>
</dbReference>
<evidence type="ECO:0000313" key="1">
    <source>
        <dbReference type="EMBL" id="OCA68394.1"/>
    </source>
</evidence>
<evidence type="ECO:0000313" key="2">
    <source>
        <dbReference type="Proteomes" id="UP000093432"/>
    </source>
</evidence>
<dbReference type="EMBL" id="MAYG01000032">
    <property type="protein sequence ID" value="OCA68394.1"/>
    <property type="molecule type" value="Genomic_DNA"/>
</dbReference>
<organism evidence="1 2">
    <name type="scientific">Chryseobacterium arthrosphaerae</name>
    <dbReference type="NCBI Taxonomy" id="651561"/>
    <lineage>
        <taxon>Bacteria</taxon>
        <taxon>Pseudomonadati</taxon>
        <taxon>Bacteroidota</taxon>
        <taxon>Flavobacteriia</taxon>
        <taxon>Flavobacteriales</taxon>
        <taxon>Weeksellaceae</taxon>
        <taxon>Chryseobacterium group</taxon>
        <taxon>Chryseobacterium</taxon>
    </lineage>
</organism>
<dbReference type="OrthoDB" id="1256546at2"/>
<dbReference type="AlphaFoldDB" id="A0A1B8ZA00"/>
<name>A0A1B8ZA00_9FLAO</name>
<reference evidence="2" key="1">
    <citation type="submission" date="2016-07" db="EMBL/GenBank/DDBJ databases">
        <authorList>
            <person name="Florea S."/>
            <person name="Webb J.S."/>
            <person name="Jaromczyk J."/>
            <person name="Schardl C.L."/>
        </authorList>
    </citation>
    <scope>NUCLEOTIDE SEQUENCE [LARGE SCALE GENOMIC DNA]</scope>
    <source>
        <strain evidence="2">CC-VM-7</strain>
    </source>
</reference>
<proteinExistence type="predicted"/>
<dbReference type="RefSeq" id="WP_065401135.1">
    <property type="nucleotide sequence ID" value="NZ_MAYG01000032.1"/>
</dbReference>
<gene>
    <name evidence="1" type="ORF">BBI00_22695</name>
</gene>
<accession>A0A1B8ZA00</accession>
<dbReference type="Proteomes" id="UP000093432">
    <property type="component" value="Unassembled WGS sequence"/>
</dbReference>
<evidence type="ECO:0008006" key="3">
    <source>
        <dbReference type="Google" id="ProtNLM"/>
    </source>
</evidence>
<sequence length="272" mass="32230">MKLNIFTALIFLFIGCGQKAQNYNYELEDSDEAYVMDSWSKDHKEDYYQRVGALLSEFLLREKYTLPSESEFNEAILKKLKISVTAQKHYQVIPYHIFQKDSINGDASRLFIFPKQRVISLESEFPLLNASSLAYYHSPDYKNLDHSKDYNTVLNKLILASADEKEIEGWLKDEQLQDLFTYLVCCFHYDSNEKVFRSVIEKIKNDPAKYSSESLQLLFYKDRKEIDHKFLSKIAKFDPDKKLQVYFREALAEEFNENDQEKFEKILNTIYR</sequence>
<protein>
    <recommendedName>
        <fullName evidence="3">Lipoprotein</fullName>
    </recommendedName>
</protein>